<accession>A0A1L7TSU0</accession>
<evidence type="ECO:0000259" key="1">
    <source>
        <dbReference type="PROSITE" id="PS50181"/>
    </source>
</evidence>
<dbReference type="RefSeq" id="XP_041685602.1">
    <property type="nucleotide sequence ID" value="XM_041835438.1"/>
</dbReference>
<dbReference type="SUPFAM" id="SSF81383">
    <property type="entry name" value="F-box domain"/>
    <property type="match status" value="1"/>
</dbReference>
<dbReference type="GeneID" id="65081394"/>
<reference evidence="3" key="1">
    <citation type="journal article" date="2016" name="Genome Biol. Evol.">
        <title>Comparative 'omics' of the Fusarium fujikuroi species complex highlights differences in genetic potential and metabolite synthesis.</title>
        <authorList>
            <person name="Niehaus E.-M."/>
            <person name="Muensterkoetter M."/>
            <person name="Proctor R.H."/>
            <person name="Brown D.W."/>
            <person name="Sharon A."/>
            <person name="Idan Y."/>
            <person name="Oren-Young L."/>
            <person name="Sieber C.M."/>
            <person name="Novak O."/>
            <person name="Pencik A."/>
            <person name="Tarkowska D."/>
            <person name="Hromadova K."/>
            <person name="Freeman S."/>
            <person name="Maymon M."/>
            <person name="Elazar M."/>
            <person name="Youssef S.A."/>
            <person name="El-Shabrawy E.S.M."/>
            <person name="Shalaby A.B.A."/>
            <person name="Houterman P."/>
            <person name="Brock N.L."/>
            <person name="Burkhardt I."/>
            <person name="Tsavkelova E.A."/>
            <person name="Dickschat J.S."/>
            <person name="Galuszka P."/>
            <person name="Gueldener U."/>
            <person name="Tudzynski B."/>
        </authorList>
    </citation>
    <scope>NUCLEOTIDE SEQUENCE [LARGE SCALE GENOMIC DNA]</scope>
    <source>
        <strain evidence="3">MRC7560</strain>
    </source>
</reference>
<keyword evidence="3" id="KW-1185">Reference proteome</keyword>
<comment type="caution">
    <text evidence="2">The sequence shown here is derived from an EMBL/GenBank/DDBJ whole genome shotgun (WGS) entry which is preliminary data.</text>
</comment>
<evidence type="ECO:0000313" key="2">
    <source>
        <dbReference type="EMBL" id="CVK99243.1"/>
    </source>
</evidence>
<dbReference type="InterPro" id="IPR036047">
    <property type="entry name" value="F-box-like_dom_sf"/>
</dbReference>
<dbReference type="AlphaFoldDB" id="A0A1L7TSU0"/>
<organism evidence="2 3">
    <name type="scientific">Fusarium mangiferae</name>
    <name type="common">Mango malformation disease fungus</name>
    <dbReference type="NCBI Taxonomy" id="192010"/>
    <lineage>
        <taxon>Eukaryota</taxon>
        <taxon>Fungi</taxon>
        <taxon>Dikarya</taxon>
        <taxon>Ascomycota</taxon>
        <taxon>Pezizomycotina</taxon>
        <taxon>Sordariomycetes</taxon>
        <taxon>Hypocreomycetidae</taxon>
        <taxon>Hypocreales</taxon>
        <taxon>Nectriaceae</taxon>
        <taxon>Fusarium</taxon>
        <taxon>Fusarium fujikuroi species complex</taxon>
    </lineage>
</organism>
<sequence length="370" mass="41848">MRGILRMIPRPEIEIFGHQSIKGFPTNSNSVKTIMASTDAATILDVCAYHRRDFDLVLIRSRPHETQVVQESIEKLFTTTPTVKLGALDILPNELLNIILRNLDLSSYFRFRHVNRRSRILASELQEYKAVVIHGIEGFRGMLRARLATYFTFEDMYRALTTETCSFCTRFGGFIYLPTASRCCFACIENAPELRVISMSSLSKLTKLSAKRLSSNIGYTLRTVPGIYSMEERPARRPALLLAEVEATRRLSELGLLTSDTSRALEARSEQKNQRFMTSTAYPWYDPTTGQVENGVSCKGCQIRLETLAVVSRARDDVFSSSGYLPHFESCIEAKALFNESEGGTRSVAEPEFTRRKGYFSTLDRDGLPR</sequence>
<name>A0A1L7TSU0_FUSMA</name>
<dbReference type="Pfam" id="PF00646">
    <property type="entry name" value="F-box"/>
    <property type="match status" value="1"/>
</dbReference>
<dbReference type="Proteomes" id="UP000184255">
    <property type="component" value="Unassembled WGS sequence"/>
</dbReference>
<protein>
    <recommendedName>
        <fullName evidence="1">F-box domain-containing protein</fullName>
    </recommendedName>
</protein>
<gene>
    <name evidence="2" type="ORF">FMAN_02122</name>
</gene>
<dbReference type="VEuPathDB" id="FungiDB:FMAN_02122"/>
<proteinExistence type="predicted"/>
<dbReference type="CDD" id="cd09917">
    <property type="entry name" value="F-box_SF"/>
    <property type="match status" value="1"/>
</dbReference>
<dbReference type="EMBL" id="FCQH01000010">
    <property type="protein sequence ID" value="CVK99243.1"/>
    <property type="molecule type" value="Genomic_DNA"/>
</dbReference>
<feature type="domain" description="F-box" evidence="1">
    <location>
        <begin position="85"/>
        <end position="131"/>
    </location>
</feature>
<dbReference type="InterPro" id="IPR001810">
    <property type="entry name" value="F-box_dom"/>
</dbReference>
<dbReference type="PROSITE" id="PS50181">
    <property type="entry name" value="FBOX"/>
    <property type="match status" value="1"/>
</dbReference>
<evidence type="ECO:0000313" key="3">
    <source>
        <dbReference type="Proteomes" id="UP000184255"/>
    </source>
</evidence>